<gene>
    <name evidence="4" type="ORF">Cpa01nite_07720</name>
</gene>
<reference evidence="4" key="1">
    <citation type="submission" date="2021-01" db="EMBL/GenBank/DDBJ databases">
        <title>Whole genome shotgun sequence of Cellulomonas pakistanensis NBRC 110800.</title>
        <authorList>
            <person name="Komaki H."/>
            <person name="Tamura T."/>
        </authorList>
    </citation>
    <scope>NUCLEOTIDE SEQUENCE</scope>
    <source>
        <strain evidence="4">NBRC 110800</strain>
    </source>
</reference>
<proteinExistence type="predicted"/>
<feature type="region of interest" description="Disordered" evidence="1">
    <location>
        <begin position="1"/>
        <end position="62"/>
    </location>
</feature>
<dbReference type="EMBL" id="BONO01000004">
    <property type="protein sequence ID" value="GIG35391.1"/>
    <property type="molecule type" value="Genomic_DNA"/>
</dbReference>
<sequence length="218" mass="22360">MSSPEGAGHPQPDAAVPPVAPSADAPQPVAAPARAPHAAPAAAVDGPPGEPGTAPVRESEPFEPAGVGWTPVSPRLATARLVVALAWLGVPLVVLVVVAALTGNAWVWASAALVAALAAWVLWLVPRQVRAMGYAERADDLLLRRGIVFRSMVVVPYGRMQYVDVTAGPLARKLGIASVQLHTASPGTDASIDGLPTAEAARLRDQLASRGEARLAGL</sequence>
<evidence type="ECO:0000256" key="2">
    <source>
        <dbReference type="SAM" id="Phobius"/>
    </source>
</evidence>
<keyword evidence="2" id="KW-0472">Membrane</keyword>
<evidence type="ECO:0000259" key="3">
    <source>
        <dbReference type="Pfam" id="PF03703"/>
    </source>
</evidence>
<comment type="caution">
    <text evidence="4">The sequence shown here is derived from an EMBL/GenBank/DDBJ whole genome shotgun (WGS) entry which is preliminary data.</text>
</comment>
<feature type="compositionally biased region" description="Low complexity" evidence="1">
    <location>
        <begin position="10"/>
        <end position="47"/>
    </location>
</feature>
<evidence type="ECO:0000313" key="5">
    <source>
        <dbReference type="Proteomes" id="UP000642125"/>
    </source>
</evidence>
<dbReference type="PANTHER" id="PTHR34473:SF3">
    <property type="entry name" value="TRANSMEMBRANE PROTEIN-RELATED"/>
    <property type="match status" value="1"/>
</dbReference>
<keyword evidence="2" id="KW-1133">Transmembrane helix</keyword>
<protein>
    <recommendedName>
        <fullName evidence="3">YdbS-like PH domain-containing protein</fullName>
    </recommendedName>
</protein>
<feature type="domain" description="YdbS-like PH" evidence="3">
    <location>
        <begin position="130"/>
        <end position="207"/>
    </location>
</feature>
<feature type="transmembrane region" description="Helical" evidence="2">
    <location>
        <begin position="106"/>
        <end position="125"/>
    </location>
</feature>
<accession>A0A919P798</accession>
<dbReference type="Proteomes" id="UP000642125">
    <property type="component" value="Unassembled WGS sequence"/>
</dbReference>
<keyword evidence="5" id="KW-1185">Reference proteome</keyword>
<organism evidence="4 5">
    <name type="scientific">Cellulomonas pakistanensis</name>
    <dbReference type="NCBI Taxonomy" id="992287"/>
    <lineage>
        <taxon>Bacteria</taxon>
        <taxon>Bacillati</taxon>
        <taxon>Actinomycetota</taxon>
        <taxon>Actinomycetes</taxon>
        <taxon>Micrococcales</taxon>
        <taxon>Cellulomonadaceae</taxon>
        <taxon>Cellulomonas</taxon>
    </lineage>
</organism>
<evidence type="ECO:0000313" key="4">
    <source>
        <dbReference type="EMBL" id="GIG35391.1"/>
    </source>
</evidence>
<dbReference type="InterPro" id="IPR005182">
    <property type="entry name" value="YdbS-like_PH"/>
</dbReference>
<dbReference type="RefSeq" id="WP_203667440.1">
    <property type="nucleotide sequence ID" value="NZ_BONO01000004.1"/>
</dbReference>
<keyword evidence="2" id="KW-0812">Transmembrane</keyword>
<dbReference type="AlphaFoldDB" id="A0A919P798"/>
<evidence type="ECO:0000256" key="1">
    <source>
        <dbReference type="SAM" id="MobiDB-lite"/>
    </source>
</evidence>
<dbReference type="PANTHER" id="PTHR34473">
    <property type="entry name" value="UPF0699 TRANSMEMBRANE PROTEIN YDBS"/>
    <property type="match status" value="1"/>
</dbReference>
<feature type="transmembrane region" description="Helical" evidence="2">
    <location>
        <begin position="81"/>
        <end position="100"/>
    </location>
</feature>
<name>A0A919P798_9CELL</name>
<dbReference type="Pfam" id="PF03703">
    <property type="entry name" value="bPH_2"/>
    <property type="match status" value="1"/>
</dbReference>